<reference evidence="2 3" key="1">
    <citation type="submission" date="2021-04" db="EMBL/GenBank/DDBJ databases">
        <authorList>
            <person name="Rakotoarivonina H."/>
        </authorList>
    </citation>
    <scope>NUCLEOTIDE SEQUENCE [LARGE SCALE GENOMIC DNA]</scope>
    <source>
        <strain evidence="2 3">XE</strain>
    </source>
</reference>
<proteinExistence type="predicted"/>
<organism evidence="2 3">
    <name type="scientific">Thermobacillus xylanilyticus</name>
    <dbReference type="NCBI Taxonomy" id="76633"/>
    <lineage>
        <taxon>Bacteria</taxon>
        <taxon>Bacillati</taxon>
        <taxon>Bacillota</taxon>
        <taxon>Bacilli</taxon>
        <taxon>Bacillales</taxon>
        <taxon>Paenibacillaceae</taxon>
        <taxon>Thermobacillus</taxon>
    </lineage>
</organism>
<dbReference type="RefSeq" id="WP_015254242.1">
    <property type="nucleotide sequence ID" value="NZ_CAJRAY010000036.1"/>
</dbReference>
<feature type="transmembrane region" description="Helical" evidence="1">
    <location>
        <begin position="61"/>
        <end position="79"/>
    </location>
</feature>
<keyword evidence="3" id="KW-1185">Reference proteome</keyword>
<feature type="transmembrane region" description="Helical" evidence="1">
    <location>
        <begin position="35"/>
        <end position="55"/>
    </location>
</feature>
<keyword evidence="1" id="KW-1133">Transmembrane helix</keyword>
<feature type="transmembrane region" description="Helical" evidence="1">
    <location>
        <begin position="122"/>
        <end position="141"/>
    </location>
</feature>
<dbReference type="Proteomes" id="UP000681526">
    <property type="component" value="Unassembled WGS sequence"/>
</dbReference>
<evidence type="ECO:0000313" key="3">
    <source>
        <dbReference type="Proteomes" id="UP000681526"/>
    </source>
</evidence>
<evidence type="ECO:0000313" key="2">
    <source>
        <dbReference type="EMBL" id="CAG5084342.1"/>
    </source>
</evidence>
<sequence>MDVQDVLLFLFFSSLEWLALMVLTFAIFKFQLPGYWGRLLLSSFMLSLLSYMVLIELKLGVVASLIQVPIIFICFWQFFRIPVFYAGLMVVNGYVSYILIQAIIISVFQLTGIVIAPNVPEGFIVQILTSCIAFLLAWLLIRTNWGFTFVPDTDRVKVKWTKLNVRLLVMSIAGYAVLATCSYLFFSGYTPVLVLILGTVVFGFLQYLVFKREYNEHG</sequence>
<name>A0ABN7RRE1_THEXY</name>
<protein>
    <submittedName>
        <fullName evidence="2">Uncharacterized protein</fullName>
    </submittedName>
</protein>
<keyword evidence="1" id="KW-0812">Transmembrane</keyword>
<gene>
    <name evidence="2" type="primary">txxe 1680</name>
    <name evidence="2" type="ORF">TXXE_07720</name>
</gene>
<accession>A0ABN7RRE1</accession>
<feature type="transmembrane region" description="Helical" evidence="1">
    <location>
        <begin position="6"/>
        <end position="28"/>
    </location>
</feature>
<feature type="transmembrane region" description="Helical" evidence="1">
    <location>
        <begin position="91"/>
        <end position="116"/>
    </location>
</feature>
<comment type="caution">
    <text evidence="2">The sequence shown here is derived from an EMBL/GenBank/DDBJ whole genome shotgun (WGS) entry which is preliminary data.</text>
</comment>
<dbReference type="EMBL" id="CAJRAY010000036">
    <property type="protein sequence ID" value="CAG5084342.1"/>
    <property type="molecule type" value="Genomic_DNA"/>
</dbReference>
<feature type="transmembrane region" description="Helical" evidence="1">
    <location>
        <begin position="165"/>
        <end position="186"/>
    </location>
</feature>
<keyword evidence="1" id="KW-0472">Membrane</keyword>
<evidence type="ECO:0000256" key="1">
    <source>
        <dbReference type="SAM" id="Phobius"/>
    </source>
</evidence>
<feature type="transmembrane region" description="Helical" evidence="1">
    <location>
        <begin position="192"/>
        <end position="210"/>
    </location>
</feature>